<feature type="coiled-coil region" evidence="1">
    <location>
        <begin position="363"/>
        <end position="446"/>
    </location>
</feature>
<dbReference type="InterPro" id="IPR039341">
    <property type="entry name" value="CFAP99"/>
</dbReference>
<dbReference type="AlphaFoldDB" id="A0AAW1AMM7"/>
<dbReference type="PANTHER" id="PTHR34649:SF1">
    <property type="entry name" value="CILIA- AND FLAGELLA-ASSOCIATED PROTEIN 99"/>
    <property type="match status" value="1"/>
</dbReference>
<gene>
    <name evidence="2" type="ORF">QLX08_000377</name>
</gene>
<keyword evidence="3" id="KW-1185">Reference proteome</keyword>
<keyword evidence="1" id="KW-0175">Coiled coil</keyword>
<evidence type="ECO:0000256" key="1">
    <source>
        <dbReference type="SAM" id="Coils"/>
    </source>
</evidence>
<evidence type="ECO:0000313" key="2">
    <source>
        <dbReference type="EMBL" id="KAK9310408.1"/>
    </source>
</evidence>
<sequence length="617" mass="72689">MNCSEEELTKTNVFQLNILIPLIEILDVYVTLKEEFSPDEFCIHLFVKERPKDKCKPYFNPVRKRFNNVEEFKGLSVSVRSIVIDLFMNIVRYTAFLEPISKDYLDKQNCRNYNDLHQITVFVYILSYRICSLFFEDSVECFVYFKVRRLLSLVAYLLRAETPNLFHEKGCLTFEEDFVEQNLVLPFLEATPCLEKLQEHLKEFARNTKVPKKKLTIPVFMNVLNRPKIRLKVPPATPEDLSVMKFARQVPKTNYLKPSMVSKLESLRATNRTNALNLLKHANKNAPSCFQRRKDVDKSIEREKPRAIVARRSIPKFKPVEIKQTVASTLRECARVISVEEKEIKRLKALAEGGLDPASILKFEEEKRQRQREEELLRIQEKHLLALLTRENAFTAKQSLLDDVKAHAESVRKERQQLYDKLEKWRENHNKEMMEIVEKCHEIEQASREAFNAMIDEKKQKGAEVSEESRRLKTQLMKQREEETQRKIKLIQEIKTIQSLRALPFKDFDPTESSGLGLLCEMSLAELKERLFWTKMKLDEEIKNRKFVIQRERERQKNLINDTRKALEKYKASKCAVSSWESRQQSQVTSPEIDALRKKLEEQKGMRLQKKMMSSSK</sequence>
<protein>
    <recommendedName>
        <fullName evidence="4">Cilia- and flagella-associated protein 99</fullName>
    </recommendedName>
</protein>
<dbReference type="PANTHER" id="PTHR34649">
    <property type="entry name" value="CILIA- AND FLAGELLA-ASSOCIATED PROTEIN 99"/>
    <property type="match status" value="1"/>
</dbReference>
<evidence type="ECO:0000313" key="3">
    <source>
        <dbReference type="Proteomes" id="UP001432146"/>
    </source>
</evidence>
<name>A0AAW1AMM7_9HYME</name>
<reference evidence="2 3" key="1">
    <citation type="submission" date="2024-05" db="EMBL/GenBank/DDBJ databases">
        <title>The nuclear and mitochondrial genome assemblies of Tetragonisca angustula (Apidae: Meliponini), a tiny yet remarkable pollinator in the Neotropics.</title>
        <authorList>
            <person name="Ferrari R."/>
            <person name="Ricardo P.C."/>
            <person name="Dias F.C."/>
            <person name="Araujo N.S."/>
            <person name="Soares D.O."/>
            <person name="Zhou Q.-S."/>
            <person name="Zhu C.-D."/>
            <person name="Coutinho L."/>
            <person name="Airas M.C."/>
            <person name="Batista T.M."/>
        </authorList>
    </citation>
    <scope>NUCLEOTIDE SEQUENCE [LARGE SCALE GENOMIC DNA]</scope>
    <source>
        <strain evidence="2">ASF017062</strain>
        <tissue evidence="2">Abdomen</tissue>
    </source>
</reference>
<proteinExistence type="predicted"/>
<comment type="caution">
    <text evidence="2">The sequence shown here is derived from an EMBL/GenBank/DDBJ whole genome shotgun (WGS) entry which is preliminary data.</text>
</comment>
<dbReference type="Proteomes" id="UP001432146">
    <property type="component" value="Unassembled WGS sequence"/>
</dbReference>
<organism evidence="2 3">
    <name type="scientific">Tetragonisca angustula</name>
    <dbReference type="NCBI Taxonomy" id="166442"/>
    <lineage>
        <taxon>Eukaryota</taxon>
        <taxon>Metazoa</taxon>
        <taxon>Ecdysozoa</taxon>
        <taxon>Arthropoda</taxon>
        <taxon>Hexapoda</taxon>
        <taxon>Insecta</taxon>
        <taxon>Pterygota</taxon>
        <taxon>Neoptera</taxon>
        <taxon>Endopterygota</taxon>
        <taxon>Hymenoptera</taxon>
        <taxon>Apocrita</taxon>
        <taxon>Aculeata</taxon>
        <taxon>Apoidea</taxon>
        <taxon>Anthophila</taxon>
        <taxon>Apidae</taxon>
        <taxon>Tetragonisca</taxon>
    </lineage>
</organism>
<evidence type="ECO:0008006" key="4">
    <source>
        <dbReference type="Google" id="ProtNLM"/>
    </source>
</evidence>
<accession>A0AAW1AMM7</accession>
<dbReference type="EMBL" id="JAWNGG020000004">
    <property type="protein sequence ID" value="KAK9310408.1"/>
    <property type="molecule type" value="Genomic_DNA"/>
</dbReference>